<reference evidence="1 2" key="2">
    <citation type="submission" date="2018-11" db="EMBL/GenBank/DDBJ databases">
        <authorList>
            <consortium name="Pathogen Informatics"/>
        </authorList>
    </citation>
    <scope>NUCLEOTIDE SEQUENCE [LARGE SCALE GENOMIC DNA]</scope>
    <source>
        <strain evidence="1 2">NST_G2</strain>
    </source>
</reference>
<dbReference type="Proteomes" id="UP000275846">
    <property type="component" value="Unassembled WGS sequence"/>
</dbReference>
<name>A0A183SB88_SCHSO</name>
<dbReference type="OrthoDB" id="79452at2759"/>
<organism evidence="3">
    <name type="scientific">Schistocephalus solidus</name>
    <name type="common">Tapeworm</name>
    <dbReference type="NCBI Taxonomy" id="70667"/>
    <lineage>
        <taxon>Eukaryota</taxon>
        <taxon>Metazoa</taxon>
        <taxon>Spiralia</taxon>
        <taxon>Lophotrochozoa</taxon>
        <taxon>Platyhelminthes</taxon>
        <taxon>Cestoda</taxon>
        <taxon>Eucestoda</taxon>
        <taxon>Diphyllobothriidea</taxon>
        <taxon>Diphyllobothriidae</taxon>
        <taxon>Schistocephalus</taxon>
    </lineage>
</organism>
<proteinExistence type="predicted"/>
<dbReference type="AlphaFoldDB" id="A0A183SB88"/>
<dbReference type="SUPFAM" id="SSF48350">
    <property type="entry name" value="GTPase activation domain, GAP"/>
    <property type="match status" value="1"/>
</dbReference>
<dbReference type="InterPro" id="IPR008936">
    <property type="entry name" value="Rho_GTPase_activation_prot"/>
</dbReference>
<evidence type="ECO:0000313" key="3">
    <source>
        <dbReference type="WBParaSite" id="SSLN_0000154201-mRNA-1"/>
    </source>
</evidence>
<protein>
    <submittedName>
        <fullName evidence="3">Myosin motor domain-containing protein</fullName>
    </submittedName>
</protein>
<dbReference type="STRING" id="70667.A0A183SB88"/>
<evidence type="ECO:0000313" key="2">
    <source>
        <dbReference type="Proteomes" id="UP000275846"/>
    </source>
</evidence>
<reference evidence="3" key="1">
    <citation type="submission" date="2016-06" db="UniProtKB">
        <authorList>
            <consortium name="WormBaseParasite"/>
        </authorList>
    </citation>
    <scope>IDENTIFICATION</scope>
</reference>
<gene>
    <name evidence="1" type="ORF">SSLN_LOCUS1486</name>
</gene>
<accession>A0A183SB88</accession>
<dbReference type="EMBL" id="UYSU01003390">
    <property type="protein sequence ID" value="VDL87871.1"/>
    <property type="molecule type" value="Genomic_DNA"/>
</dbReference>
<keyword evidence="2" id="KW-1185">Reference proteome</keyword>
<evidence type="ECO:0000313" key="1">
    <source>
        <dbReference type="EMBL" id="VDL87871.1"/>
    </source>
</evidence>
<dbReference type="WBParaSite" id="SSLN_0000154201-mRNA-1">
    <property type="protein sequence ID" value="SSLN_0000154201-mRNA-1"/>
    <property type="gene ID" value="SSLN_0000154201"/>
</dbReference>
<sequence length="96" mass="10670">MNTPSITQCMSANDTFHVSGKQDLRFLLYVASLLHVCSKPEGIYRVPASKVKVAALFERLRPAQEASYACIDLSDEHPLTLASAIKTKLISVRLFF</sequence>